<evidence type="ECO:0000259" key="8">
    <source>
        <dbReference type="Pfam" id="PF02384"/>
    </source>
</evidence>
<dbReference type="CDD" id="cd16961">
    <property type="entry name" value="RMtype1_S_TRD-CR_like"/>
    <property type="match status" value="1"/>
</dbReference>
<dbReference type="EC" id="2.1.1.72" evidence="1"/>
<evidence type="ECO:0000256" key="1">
    <source>
        <dbReference type="ARBA" id="ARBA00011900"/>
    </source>
</evidence>
<dbReference type="GO" id="GO:0009007">
    <property type="term" value="F:site-specific DNA-methyltransferase (adenine-specific) activity"/>
    <property type="evidence" value="ECO:0007669"/>
    <property type="project" value="UniProtKB-EC"/>
</dbReference>
<evidence type="ECO:0000256" key="4">
    <source>
        <dbReference type="ARBA" id="ARBA00022691"/>
    </source>
</evidence>
<reference evidence="10" key="1">
    <citation type="submission" date="2015-11" db="EMBL/GenBank/DDBJ databases">
        <title>Draft Genome Sequence of the Radioresistant Bacterium Deinococcus grandis, Isolated from Freshwater Fish in Japan.</title>
        <authorList>
            <person name="Satoh K."/>
            <person name="Onodera T."/>
            <person name="Omoso K."/>
            <person name="Takeda-Yano K."/>
            <person name="Katayama T."/>
            <person name="Oono Y."/>
            <person name="Narumi I."/>
        </authorList>
    </citation>
    <scope>NUCLEOTIDE SEQUENCE [LARGE SCALE GENOMIC DNA]</scope>
    <source>
        <strain evidence="10">ATCC 43672</strain>
    </source>
</reference>
<dbReference type="RefSeq" id="WP_083524173.1">
    <property type="nucleotide sequence ID" value="NZ_BCMS01000001.1"/>
</dbReference>
<proteinExistence type="predicted"/>
<dbReference type="PROSITE" id="PS00092">
    <property type="entry name" value="N6_MTASE"/>
    <property type="match status" value="1"/>
</dbReference>
<evidence type="ECO:0000256" key="3">
    <source>
        <dbReference type="ARBA" id="ARBA00022679"/>
    </source>
</evidence>
<dbReference type="InterPro" id="IPR051537">
    <property type="entry name" value="DNA_Adenine_Mtase"/>
</dbReference>
<dbReference type="Pfam" id="PF02384">
    <property type="entry name" value="N6_Mtase"/>
    <property type="match status" value="1"/>
</dbReference>
<dbReference type="GO" id="GO:0009307">
    <property type="term" value="P:DNA restriction-modification system"/>
    <property type="evidence" value="ECO:0007669"/>
    <property type="project" value="UniProtKB-KW"/>
</dbReference>
<dbReference type="AlphaFoldDB" id="A0A100HKK3"/>
<feature type="domain" description="DNA methylase adenine-specific" evidence="8">
    <location>
        <begin position="311"/>
        <end position="537"/>
    </location>
</feature>
<dbReference type="EMBL" id="BCMS01000001">
    <property type="protein sequence ID" value="GAQ22476.1"/>
    <property type="molecule type" value="Genomic_DNA"/>
</dbReference>
<dbReference type="SUPFAM" id="SSF116734">
    <property type="entry name" value="DNA methylase specificity domain"/>
    <property type="match status" value="1"/>
</dbReference>
<dbReference type="SUPFAM" id="SSF53335">
    <property type="entry name" value="S-adenosyl-L-methionine-dependent methyltransferases"/>
    <property type="match status" value="1"/>
</dbReference>
<keyword evidence="6" id="KW-0238">DNA-binding</keyword>
<keyword evidence="10" id="KW-1185">Reference proteome</keyword>
<dbReference type="Proteomes" id="UP000056209">
    <property type="component" value="Unassembled WGS sequence"/>
</dbReference>
<dbReference type="Gene3D" id="3.90.220.20">
    <property type="entry name" value="DNA methylase specificity domains"/>
    <property type="match status" value="1"/>
</dbReference>
<dbReference type="InterPro" id="IPR044946">
    <property type="entry name" value="Restrct_endonuc_typeI_TRD_sf"/>
</dbReference>
<protein>
    <recommendedName>
        <fullName evidence="1">site-specific DNA-methyltransferase (adenine-specific)</fullName>
        <ecNumber evidence="1">2.1.1.72</ecNumber>
    </recommendedName>
</protein>
<dbReference type="GO" id="GO:0008170">
    <property type="term" value="F:N-methyltransferase activity"/>
    <property type="evidence" value="ECO:0007669"/>
    <property type="project" value="InterPro"/>
</dbReference>
<sequence length="873" mass="97348">MSTTFLISPNSSAISEADVQAHAASILGAAGYTVKHHKSGNVRIDKSWPSKTKSGKGHGFPDTLLFSGGNDLPMCVWENKNPSVKVDLALDEAKFYIEGLHAAMALEPALPRIAVGFNGIDSIVEYYTPERKWVPVKSDGKLLVNEFPNPELLLGGIDSSGNFIGRLGFATIQDLRDALKKLKTIYRLIPVLSSGRNPVDFTVALLTLKLLLEQNVSWGTWAEQPALVPGAASESHAVAERLVSLVDRILADPIMKAKYGDIFDFKDSIEESEINFKFKFILSKIDRHKNSFSEIFKTLDSLPPLEHANFDIFGEVFQWIGDESTKKALGEFFTGRHIISSVVPILLERSGGLRSMSDVEKLKIGDIACGTGGFLTEALRYIKKTLSLSDAQTREISKKVFFGYDLGYSNASRARVNMYFAGDGFSEIKGGFDSLAKHSITQFPADGFDFILTNPPYGKSSYGRAEEAFLSKVIEILKPGAWGMIVLPAGVVENPRSSAARYMLLRSCKVTDIISLPKHAFAPYTQQKTVIVVFQKRIVDSMPLSEAWSGLSLIENEKISMYVVDNDGYANSDKRYPTDRKSVDGSWLHDELSRWVDPFGNSRPSHLHAALIDEVEPPFKVNEFNKETGKKYGRFRLMDLRDKDRGVNLLPEASLRPKLHEIDYYEYVKRAQSLIDYYDRKTDNLECGILSEAEYLMGVNLIYPAQSIMIKSTINDIFELTKGDQSLSEAIIYRYYEEDGLPVYGGGVESPKYRISESAITGNGKEISIHEGPSIVLAMDGSSGAMTVIDTGKFSANHHALVLRPNDEKFQLYWFKQQMEQSMRNSASNKGASATLTLPFVKLAVVEVPIKAIRNEINNLRRRLEEIRKKLHE</sequence>
<organism evidence="9 10">
    <name type="scientific">Deinococcus grandis</name>
    <dbReference type="NCBI Taxonomy" id="57498"/>
    <lineage>
        <taxon>Bacteria</taxon>
        <taxon>Thermotogati</taxon>
        <taxon>Deinococcota</taxon>
        <taxon>Deinococci</taxon>
        <taxon>Deinococcales</taxon>
        <taxon>Deinococcaceae</taxon>
        <taxon>Deinococcus</taxon>
    </lineage>
</organism>
<dbReference type="OrthoDB" id="9814572at2"/>
<accession>A0A100HKK3</accession>
<comment type="catalytic activity">
    <reaction evidence="7">
        <text>a 2'-deoxyadenosine in DNA + S-adenosyl-L-methionine = an N(6)-methyl-2'-deoxyadenosine in DNA + S-adenosyl-L-homocysteine + H(+)</text>
        <dbReference type="Rhea" id="RHEA:15197"/>
        <dbReference type="Rhea" id="RHEA-COMP:12418"/>
        <dbReference type="Rhea" id="RHEA-COMP:12419"/>
        <dbReference type="ChEBI" id="CHEBI:15378"/>
        <dbReference type="ChEBI" id="CHEBI:57856"/>
        <dbReference type="ChEBI" id="CHEBI:59789"/>
        <dbReference type="ChEBI" id="CHEBI:90615"/>
        <dbReference type="ChEBI" id="CHEBI:90616"/>
        <dbReference type="EC" id="2.1.1.72"/>
    </reaction>
</comment>
<evidence type="ECO:0000313" key="10">
    <source>
        <dbReference type="Proteomes" id="UP000056209"/>
    </source>
</evidence>
<dbReference type="InterPro" id="IPR002052">
    <property type="entry name" value="DNA_methylase_N6_adenine_CS"/>
</dbReference>
<keyword evidence="4" id="KW-0949">S-adenosyl-L-methionine</keyword>
<gene>
    <name evidence="9" type="ORF">DEIGR_102503</name>
</gene>
<dbReference type="PANTHER" id="PTHR42933:SF4">
    <property type="entry name" value="TYPE I RESTRICTION ENZYME ECOKI METHYLASE SUBUNIT"/>
    <property type="match status" value="1"/>
</dbReference>
<dbReference type="GO" id="GO:0032259">
    <property type="term" value="P:methylation"/>
    <property type="evidence" value="ECO:0007669"/>
    <property type="project" value="UniProtKB-KW"/>
</dbReference>
<dbReference type="InterPro" id="IPR029063">
    <property type="entry name" value="SAM-dependent_MTases_sf"/>
</dbReference>
<evidence type="ECO:0000256" key="7">
    <source>
        <dbReference type="ARBA" id="ARBA00047942"/>
    </source>
</evidence>
<keyword evidence="5" id="KW-0680">Restriction system</keyword>
<dbReference type="CDD" id="cd02440">
    <property type="entry name" value="AdoMet_MTases"/>
    <property type="match status" value="1"/>
</dbReference>
<evidence type="ECO:0000256" key="2">
    <source>
        <dbReference type="ARBA" id="ARBA00022603"/>
    </source>
</evidence>
<evidence type="ECO:0000313" key="9">
    <source>
        <dbReference type="EMBL" id="GAQ22476.1"/>
    </source>
</evidence>
<dbReference type="PANTHER" id="PTHR42933">
    <property type="entry name" value="SLR6095 PROTEIN"/>
    <property type="match status" value="1"/>
</dbReference>
<dbReference type="PRINTS" id="PR00507">
    <property type="entry name" value="N12N6MTFRASE"/>
</dbReference>
<evidence type="ECO:0000256" key="5">
    <source>
        <dbReference type="ARBA" id="ARBA00022747"/>
    </source>
</evidence>
<name>A0A100HKK3_9DEIO</name>
<comment type="caution">
    <text evidence="9">The sequence shown here is derived from an EMBL/GenBank/DDBJ whole genome shotgun (WGS) entry which is preliminary data.</text>
</comment>
<keyword evidence="3" id="KW-0808">Transferase</keyword>
<keyword evidence="2" id="KW-0489">Methyltransferase</keyword>
<dbReference type="GO" id="GO:0003677">
    <property type="term" value="F:DNA binding"/>
    <property type="evidence" value="ECO:0007669"/>
    <property type="project" value="UniProtKB-KW"/>
</dbReference>
<dbReference type="Gene3D" id="3.40.50.150">
    <property type="entry name" value="Vaccinia Virus protein VP39"/>
    <property type="match status" value="1"/>
</dbReference>
<evidence type="ECO:0000256" key="6">
    <source>
        <dbReference type="ARBA" id="ARBA00023125"/>
    </source>
</evidence>
<dbReference type="InterPro" id="IPR003356">
    <property type="entry name" value="DNA_methylase_A-5"/>
</dbReference>